<organism evidence="8 9">
    <name type="scientific">Natronospirillum operosum</name>
    <dbReference type="NCBI Taxonomy" id="2759953"/>
    <lineage>
        <taxon>Bacteria</taxon>
        <taxon>Pseudomonadati</taxon>
        <taxon>Pseudomonadota</taxon>
        <taxon>Gammaproteobacteria</taxon>
        <taxon>Oceanospirillales</taxon>
        <taxon>Natronospirillaceae</taxon>
        <taxon>Natronospirillum</taxon>
    </lineage>
</organism>
<dbReference type="RefSeq" id="WP_135484954.1">
    <property type="nucleotide sequence ID" value="NZ_SRMF01000015.1"/>
</dbReference>
<dbReference type="GO" id="GO:0006355">
    <property type="term" value="P:regulation of DNA-templated transcription"/>
    <property type="evidence" value="ECO:0007669"/>
    <property type="project" value="InterPro"/>
</dbReference>
<dbReference type="InterPro" id="IPR027417">
    <property type="entry name" value="P-loop_NTPase"/>
</dbReference>
<evidence type="ECO:0000259" key="7">
    <source>
        <dbReference type="PROSITE" id="PS50110"/>
    </source>
</evidence>
<evidence type="ECO:0000256" key="4">
    <source>
        <dbReference type="ARBA" id="ARBA00023163"/>
    </source>
</evidence>
<protein>
    <submittedName>
        <fullName evidence="8">Sigma-54-dependent Fis family transcriptional regulator</fullName>
    </submittedName>
</protein>
<dbReference type="Gene3D" id="1.10.10.60">
    <property type="entry name" value="Homeodomain-like"/>
    <property type="match status" value="1"/>
</dbReference>
<reference evidence="8 9" key="1">
    <citation type="submission" date="2019-04" db="EMBL/GenBank/DDBJ databases">
        <title>Natronospirillum operosus gen. nov., sp. nov., a haloalkaliphilic satellite isolated from decaying biomass of laboratory culture of cyanobacterium Geitlerinema sp. and proposal of Natronospirillaceae fam. nov. and Saccharospirillaceae fam. nov.</title>
        <authorList>
            <person name="Kevbrin V."/>
            <person name="Boltyanskaya Y."/>
            <person name="Koziaeva V."/>
            <person name="Grouzdev D.S."/>
            <person name="Park M."/>
            <person name="Cho J."/>
        </authorList>
    </citation>
    <scope>NUCLEOTIDE SEQUENCE [LARGE SCALE GENOMIC DNA]</scope>
    <source>
        <strain evidence="8 9">G-116</strain>
    </source>
</reference>
<dbReference type="Pfam" id="PF25601">
    <property type="entry name" value="AAA_lid_14"/>
    <property type="match status" value="1"/>
</dbReference>
<dbReference type="OrthoDB" id="5288224at2"/>
<dbReference type="InterPro" id="IPR002197">
    <property type="entry name" value="HTH_Fis"/>
</dbReference>
<dbReference type="AlphaFoldDB" id="A0A4Z0W8H0"/>
<keyword evidence="2" id="KW-0067">ATP-binding</keyword>
<dbReference type="Pfam" id="PF02954">
    <property type="entry name" value="HTH_8"/>
    <property type="match status" value="1"/>
</dbReference>
<dbReference type="CDD" id="cd00009">
    <property type="entry name" value="AAA"/>
    <property type="match status" value="1"/>
</dbReference>
<dbReference type="PRINTS" id="PR01590">
    <property type="entry name" value="HTHFIS"/>
</dbReference>
<dbReference type="Pfam" id="PF00072">
    <property type="entry name" value="Response_reg"/>
    <property type="match status" value="1"/>
</dbReference>
<dbReference type="SUPFAM" id="SSF52540">
    <property type="entry name" value="P-loop containing nucleoside triphosphate hydrolases"/>
    <property type="match status" value="1"/>
</dbReference>
<dbReference type="Gene3D" id="3.40.50.300">
    <property type="entry name" value="P-loop containing nucleotide triphosphate hydrolases"/>
    <property type="match status" value="1"/>
</dbReference>
<comment type="caution">
    <text evidence="8">The sequence shown here is derived from an EMBL/GenBank/DDBJ whole genome shotgun (WGS) entry which is preliminary data.</text>
</comment>
<keyword evidence="9" id="KW-1185">Reference proteome</keyword>
<keyword evidence="4" id="KW-0804">Transcription</keyword>
<dbReference type="InterPro" id="IPR002078">
    <property type="entry name" value="Sigma_54_int"/>
</dbReference>
<dbReference type="SMART" id="SM00382">
    <property type="entry name" value="AAA"/>
    <property type="match status" value="1"/>
</dbReference>
<dbReference type="InterPro" id="IPR009057">
    <property type="entry name" value="Homeodomain-like_sf"/>
</dbReference>
<keyword evidence="1" id="KW-0547">Nucleotide-binding</keyword>
<dbReference type="PROSITE" id="PS00675">
    <property type="entry name" value="SIGMA54_INTERACT_1"/>
    <property type="match status" value="1"/>
</dbReference>
<accession>A0A4Z0W8H0</accession>
<keyword evidence="3" id="KW-0805">Transcription regulation</keyword>
<name>A0A4Z0W8H0_9GAMM</name>
<feature type="domain" description="Response regulatory" evidence="7">
    <location>
        <begin position="4"/>
        <end position="118"/>
    </location>
</feature>
<dbReference type="Pfam" id="PF00158">
    <property type="entry name" value="Sigma54_activat"/>
    <property type="match status" value="1"/>
</dbReference>
<dbReference type="PANTHER" id="PTHR32071">
    <property type="entry name" value="TRANSCRIPTIONAL REGULATORY PROTEIN"/>
    <property type="match status" value="1"/>
</dbReference>
<dbReference type="EMBL" id="SRMF01000015">
    <property type="protein sequence ID" value="TGG90261.1"/>
    <property type="molecule type" value="Genomic_DNA"/>
</dbReference>
<dbReference type="InterPro" id="IPR001789">
    <property type="entry name" value="Sig_transdc_resp-reg_receiver"/>
</dbReference>
<feature type="modified residue" description="4-aspartylphosphate" evidence="5">
    <location>
        <position position="53"/>
    </location>
</feature>
<dbReference type="GO" id="GO:0043565">
    <property type="term" value="F:sequence-specific DNA binding"/>
    <property type="evidence" value="ECO:0007669"/>
    <property type="project" value="InterPro"/>
</dbReference>
<dbReference type="SUPFAM" id="SSF52172">
    <property type="entry name" value="CheY-like"/>
    <property type="match status" value="1"/>
</dbReference>
<gene>
    <name evidence="8" type="ORF">E4656_19235</name>
</gene>
<feature type="domain" description="Sigma-54 factor interaction" evidence="6">
    <location>
        <begin position="146"/>
        <end position="371"/>
    </location>
</feature>
<dbReference type="PROSITE" id="PS00688">
    <property type="entry name" value="SIGMA54_INTERACT_3"/>
    <property type="match status" value="1"/>
</dbReference>
<evidence type="ECO:0000313" key="9">
    <source>
        <dbReference type="Proteomes" id="UP000297475"/>
    </source>
</evidence>
<dbReference type="PROSITE" id="PS50110">
    <property type="entry name" value="RESPONSE_REGULATORY"/>
    <property type="match status" value="1"/>
</dbReference>
<dbReference type="InterPro" id="IPR011006">
    <property type="entry name" value="CheY-like_superfamily"/>
</dbReference>
<dbReference type="Gene3D" id="3.40.50.2300">
    <property type="match status" value="1"/>
</dbReference>
<dbReference type="InterPro" id="IPR025662">
    <property type="entry name" value="Sigma_54_int_dom_ATP-bd_1"/>
</dbReference>
<dbReference type="FunFam" id="3.40.50.300:FF:000006">
    <property type="entry name" value="DNA-binding transcriptional regulator NtrC"/>
    <property type="match status" value="1"/>
</dbReference>
<dbReference type="GO" id="GO:0000160">
    <property type="term" value="P:phosphorelay signal transduction system"/>
    <property type="evidence" value="ECO:0007669"/>
    <property type="project" value="InterPro"/>
</dbReference>
<dbReference type="Proteomes" id="UP000297475">
    <property type="component" value="Unassembled WGS sequence"/>
</dbReference>
<evidence type="ECO:0000256" key="2">
    <source>
        <dbReference type="ARBA" id="ARBA00022840"/>
    </source>
</evidence>
<evidence type="ECO:0000313" key="8">
    <source>
        <dbReference type="EMBL" id="TGG90261.1"/>
    </source>
</evidence>
<dbReference type="InterPro" id="IPR025944">
    <property type="entry name" value="Sigma_54_int_dom_CS"/>
</dbReference>
<proteinExistence type="predicted"/>
<dbReference type="SMART" id="SM00448">
    <property type="entry name" value="REC"/>
    <property type="match status" value="1"/>
</dbReference>
<keyword evidence="5" id="KW-0597">Phosphoprotein</keyword>
<dbReference type="InterPro" id="IPR058031">
    <property type="entry name" value="AAA_lid_NorR"/>
</dbReference>
<evidence type="ECO:0000256" key="3">
    <source>
        <dbReference type="ARBA" id="ARBA00023015"/>
    </source>
</evidence>
<evidence type="ECO:0000256" key="1">
    <source>
        <dbReference type="ARBA" id="ARBA00022741"/>
    </source>
</evidence>
<dbReference type="Gene3D" id="1.10.8.60">
    <property type="match status" value="1"/>
</dbReference>
<dbReference type="PROSITE" id="PS50045">
    <property type="entry name" value="SIGMA54_INTERACT_4"/>
    <property type="match status" value="1"/>
</dbReference>
<dbReference type="SUPFAM" id="SSF46689">
    <property type="entry name" value="Homeodomain-like"/>
    <property type="match status" value="1"/>
</dbReference>
<sequence>MQQSVLLVEDDPHTGALFQGLFEDRDSQLVWAQTGGDARSRLRNQDFDLLVLDQRLPDAQGIDLLREIRARRPRQAALLITGYSDIADAVTAMREGAQDYLTKPFESLSVLEAAIDRALSFESARQHSRQVGEPGGDRDRRPLVVSKAMRHLMEQADLVAASDAGVLVSGETGTGKGVIAQHIHHASRRSKGPFIAVDCGAIPENLLEGLLFGYERGAFTGASQANPGLVEAAHQGTLFLDELGEMSPRLQMTLLRVLEERAVLRLGASQPRPCDFRVIAATHRNLHEAVKEGRFRADLFYRLRAVELHVPPLRERRDAIVPLAERFLAEFNARDERNIGPFTDDAVQYMQAAPWPGNVRELRHTIERIVATRLDGPIGFGAFTAGEQNAGTMALQELQLPLDARQAQDHFEQAYLRQLMDRAGHNVSQAARLAGLSRQALHARLVRTGIHPRNGRPS</sequence>
<dbReference type="InterPro" id="IPR003593">
    <property type="entry name" value="AAA+_ATPase"/>
</dbReference>
<dbReference type="GO" id="GO:0005524">
    <property type="term" value="F:ATP binding"/>
    <property type="evidence" value="ECO:0007669"/>
    <property type="project" value="UniProtKB-KW"/>
</dbReference>
<evidence type="ECO:0000256" key="5">
    <source>
        <dbReference type="PROSITE-ProRule" id="PRU00169"/>
    </source>
</evidence>
<evidence type="ECO:0000259" key="6">
    <source>
        <dbReference type="PROSITE" id="PS50045"/>
    </source>
</evidence>